<evidence type="ECO:0000313" key="3">
    <source>
        <dbReference type="EMBL" id="PWG78068.1"/>
    </source>
</evidence>
<evidence type="ECO:0000256" key="1">
    <source>
        <dbReference type="SAM" id="Coils"/>
    </source>
</evidence>
<organism evidence="3 4">
    <name type="scientific">Pararcticibacter amylolyticus</name>
    <dbReference type="NCBI Taxonomy" id="2173175"/>
    <lineage>
        <taxon>Bacteria</taxon>
        <taxon>Pseudomonadati</taxon>
        <taxon>Bacteroidota</taxon>
        <taxon>Sphingobacteriia</taxon>
        <taxon>Sphingobacteriales</taxon>
        <taxon>Sphingobacteriaceae</taxon>
        <taxon>Pararcticibacter</taxon>
    </lineage>
</organism>
<evidence type="ECO:0000313" key="4">
    <source>
        <dbReference type="Proteomes" id="UP000245647"/>
    </source>
</evidence>
<reference evidence="3 4" key="1">
    <citation type="submission" date="2018-04" db="EMBL/GenBank/DDBJ databases">
        <title>Pedobacter chongqingensis sp. nov., isolated from a rottenly hemp rope.</title>
        <authorList>
            <person name="Cai Y."/>
        </authorList>
    </citation>
    <scope>NUCLEOTIDE SEQUENCE [LARGE SCALE GENOMIC DNA]</scope>
    <source>
        <strain evidence="3 4">FJ4-8</strain>
    </source>
</reference>
<evidence type="ECO:0000256" key="2">
    <source>
        <dbReference type="SAM" id="SignalP"/>
    </source>
</evidence>
<evidence type="ECO:0008006" key="5">
    <source>
        <dbReference type="Google" id="ProtNLM"/>
    </source>
</evidence>
<dbReference type="EMBL" id="QEAS01000036">
    <property type="protein sequence ID" value="PWG78068.1"/>
    <property type="molecule type" value="Genomic_DNA"/>
</dbReference>
<proteinExistence type="predicted"/>
<feature type="coiled-coil region" evidence="1">
    <location>
        <begin position="291"/>
        <end position="318"/>
    </location>
</feature>
<keyword evidence="4" id="KW-1185">Reference proteome</keyword>
<dbReference type="OrthoDB" id="655527at2"/>
<name>A0A2U2P9J4_9SPHI</name>
<accession>A0A2U2P9J4</accession>
<sequence length="322" mass="35534">MKRILLLASLLAFSLGANSQTNEFYFNGGADVIFRYPLRGSGGRALVHDVDNQLSLNYGGDFSGGIRLGNYIWAKNNGNIGLGTFEPSEKLEIVNGFLKSGNASFGFNQETYSGPINYMTLGIDNHASLLLGSNLYISSNPYTTLKISKTHDSMSGAGILIPGNSQQYQGSIIFHTSDPGPVTAGQVYSNPQVIITEHGNMGVGTMTPREKLSVNGKIRAQEIKVEAANWPDYVFAQEYVRPSLSQLEAYIEANNHLPEVPSAREVNKQGVELGEMNVLLLKKIEELTLYLIEKDKELKDQNGQIIRLREQVEQLQIYIKKN</sequence>
<feature type="signal peptide" evidence="2">
    <location>
        <begin position="1"/>
        <end position="19"/>
    </location>
</feature>
<gene>
    <name evidence="3" type="ORF">DDR33_24155</name>
</gene>
<comment type="caution">
    <text evidence="3">The sequence shown here is derived from an EMBL/GenBank/DDBJ whole genome shotgun (WGS) entry which is preliminary data.</text>
</comment>
<protein>
    <recommendedName>
        <fullName evidence="5">BZIP transcription factor</fullName>
    </recommendedName>
</protein>
<keyword evidence="2" id="KW-0732">Signal</keyword>
<keyword evidence="1" id="KW-0175">Coiled coil</keyword>
<feature type="chain" id="PRO_5015768352" description="BZIP transcription factor" evidence="2">
    <location>
        <begin position="20"/>
        <end position="322"/>
    </location>
</feature>
<dbReference type="Proteomes" id="UP000245647">
    <property type="component" value="Unassembled WGS sequence"/>
</dbReference>
<dbReference type="RefSeq" id="WP_109418373.1">
    <property type="nucleotide sequence ID" value="NZ_QEAS01000036.1"/>
</dbReference>
<dbReference type="AlphaFoldDB" id="A0A2U2P9J4"/>